<evidence type="ECO:0000256" key="7">
    <source>
        <dbReference type="ARBA" id="ARBA00023136"/>
    </source>
</evidence>
<dbReference type="PROSITE" id="PS50920">
    <property type="entry name" value="SOLCAR"/>
    <property type="match status" value="3"/>
</dbReference>
<dbReference type="Gene3D" id="1.50.40.10">
    <property type="entry name" value="Mitochondrial carrier domain"/>
    <property type="match status" value="1"/>
</dbReference>
<protein>
    <recommendedName>
        <fullName evidence="11">Mitochondrial 2-oxoglutarate/malate carrier protein</fullName>
    </recommendedName>
</protein>
<dbReference type="EMBL" id="HBGV01012493">
    <property type="protein sequence ID" value="CAD9500637.1"/>
    <property type="molecule type" value="Transcribed_RNA"/>
</dbReference>
<keyword evidence="6" id="KW-1133">Transmembrane helix</keyword>
<dbReference type="InterPro" id="IPR023395">
    <property type="entry name" value="MCP_dom_sf"/>
</dbReference>
<evidence type="ECO:0000256" key="2">
    <source>
        <dbReference type="ARBA" id="ARBA00006375"/>
    </source>
</evidence>
<organism evidence="10">
    <name type="scientific">Helicotheca tamesis</name>
    <dbReference type="NCBI Taxonomy" id="374047"/>
    <lineage>
        <taxon>Eukaryota</taxon>
        <taxon>Sar</taxon>
        <taxon>Stramenopiles</taxon>
        <taxon>Ochrophyta</taxon>
        <taxon>Bacillariophyta</taxon>
        <taxon>Mediophyceae</taxon>
        <taxon>Lithodesmiophycidae</taxon>
        <taxon>Lithodesmiales</taxon>
        <taxon>Lithodesmiaceae</taxon>
        <taxon>Helicotheca</taxon>
    </lineage>
</organism>
<evidence type="ECO:0000256" key="1">
    <source>
        <dbReference type="ARBA" id="ARBA00004141"/>
    </source>
</evidence>
<evidence type="ECO:0000256" key="5">
    <source>
        <dbReference type="ARBA" id="ARBA00022737"/>
    </source>
</evidence>
<evidence type="ECO:0000256" key="9">
    <source>
        <dbReference type="RuleBase" id="RU000488"/>
    </source>
</evidence>
<evidence type="ECO:0000256" key="6">
    <source>
        <dbReference type="ARBA" id="ARBA00022989"/>
    </source>
</evidence>
<name>A0A7S2HU87_9STRA</name>
<evidence type="ECO:0000256" key="4">
    <source>
        <dbReference type="ARBA" id="ARBA00022692"/>
    </source>
</evidence>
<feature type="repeat" description="Solcar" evidence="8">
    <location>
        <begin position="112"/>
        <end position="203"/>
    </location>
</feature>
<dbReference type="InterPro" id="IPR050391">
    <property type="entry name" value="Mito_Metabolite_Transporter"/>
</dbReference>
<gene>
    <name evidence="10" type="ORF">HTAM1171_LOCUS7648</name>
</gene>
<keyword evidence="3 9" id="KW-0813">Transport</keyword>
<evidence type="ECO:0008006" key="11">
    <source>
        <dbReference type="Google" id="ProtNLM"/>
    </source>
</evidence>
<evidence type="ECO:0000256" key="8">
    <source>
        <dbReference type="PROSITE-ProRule" id="PRU00282"/>
    </source>
</evidence>
<comment type="subcellular location">
    <subcellularLocation>
        <location evidence="1">Membrane</location>
        <topology evidence="1">Multi-pass membrane protein</topology>
    </subcellularLocation>
</comment>
<dbReference type="PANTHER" id="PTHR45618">
    <property type="entry name" value="MITOCHONDRIAL DICARBOXYLATE CARRIER-RELATED"/>
    <property type="match status" value="1"/>
</dbReference>
<keyword evidence="4 8" id="KW-0812">Transmembrane</keyword>
<evidence type="ECO:0000256" key="3">
    <source>
        <dbReference type="ARBA" id="ARBA00022448"/>
    </source>
</evidence>
<dbReference type="Pfam" id="PF00153">
    <property type="entry name" value="Mito_carr"/>
    <property type="match status" value="3"/>
</dbReference>
<dbReference type="AlphaFoldDB" id="A0A7S2HU87"/>
<accession>A0A7S2HU87</accession>
<reference evidence="10" key="1">
    <citation type="submission" date="2021-01" db="EMBL/GenBank/DDBJ databases">
        <authorList>
            <person name="Corre E."/>
            <person name="Pelletier E."/>
            <person name="Niang G."/>
            <person name="Scheremetjew M."/>
            <person name="Finn R."/>
            <person name="Kale V."/>
            <person name="Holt S."/>
            <person name="Cochrane G."/>
            <person name="Meng A."/>
            <person name="Brown T."/>
            <person name="Cohen L."/>
        </authorList>
    </citation>
    <scope>NUCLEOTIDE SEQUENCE</scope>
    <source>
        <strain evidence="10">CCMP826</strain>
    </source>
</reference>
<keyword evidence="5" id="KW-0677">Repeat</keyword>
<sequence>MMLSPLTLALSPNKGAAAPPEIPKSVIFATSGLGGMLGWAIIHPANTVAVRMNLASMQGKKFSFSGMVKESGLMSVYDGLSAGVLRQVFYASSRFGLFETFRDKLHEIRGKTDFASRVGVGAVTGGIAAYISCPMEVAVVRMSNDSTLPPKERRNYKGVTDVAQRIIKEEGVAAFWRGSTPFVTRAMMVGVFQVATLDQFKGMYASMLNQKKNSIPNVFCAAMTSGLIYSIATMPLEASKNRMASQKADPKTGKLPYKTVFQTLSKVSSEEGFLALYHGFLPYYGRCGGHTVTMFIIVQMLRDYYTKFAL</sequence>
<feature type="repeat" description="Solcar" evidence="8">
    <location>
        <begin position="26"/>
        <end position="104"/>
    </location>
</feature>
<comment type="similarity">
    <text evidence="2 9">Belongs to the mitochondrial carrier (TC 2.A.29) family.</text>
</comment>
<keyword evidence="7 8" id="KW-0472">Membrane</keyword>
<dbReference type="InterPro" id="IPR018108">
    <property type="entry name" value="MCP_transmembrane"/>
</dbReference>
<dbReference type="GO" id="GO:0016020">
    <property type="term" value="C:membrane"/>
    <property type="evidence" value="ECO:0007669"/>
    <property type="project" value="UniProtKB-SubCell"/>
</dbReference>
<proteinExistence type="inferred from homology"/>
<dbReference type="SUPFAM" id="SSF103506">
    <property type="entry name" value="Mitochondrial carrier"/>
    <property type="match status" value="1"/>
</dbReference>
<feature type="repeat" description="Solcar" evidence="8">
    <location>
        <begin position="213"/>
        <end position="304"/>
    </location>
</feature>
<evidence type="ECO:0000313" key="10">
    <source>
        <dbReference type="EMBL" id="CAD9500637.1"/>
    </source>
</evidence>